<comment type="subcellular location">
    <subcellularLocation>
        <location evidence="1">Membrane</location>
        <topology evidence="1">Single-pass type II membrane protein</topology>
    </subcellularLocation>
</comment>
<dbReference type="GO" id="GO:0016757">
    <property type="term" value="F:glycosyltransferase activity"/>
    <property type="evidence" value="ECO:0007669"/>
    <property type="project" value="UniProtKB-KW"/>
</dbReference>
<keyword evidence="2" id="KW-0328">Glycosyltransferase</keyword>
<dbReference type="GO" id="GO:0016020">
    <property type="term" value="C:membrane"/>
    <property type="evidence" value="ECO:0007669"/>
    <property type="project" value="UniProtKB-SubCell"/>
</dbReference>
<dbReference type="PANTHER" id="PTHR31042:SF145">
    <property type="entry name" value="CORE-2_I-BRANCHING BETA-1,6-N-ACETYLGLUCOSAMINYLTRANSFERASE FAMILY PROTEIN"/>
    <property type="match status" value="1"/>
</dbReference>
<evidence type="ECO:0000256" key="4">
    <source>
        <dbReference type="ARBA" id="ARBA00023136"/>
    </source>
</evidence>
<evidence type="ECO:0008006" key="7">
    <source>
        <dbReference type="Google" id="ProtNLM"/>
    </source>
</evidence>
<accession>A0A6C0EGI0</accession>
<proteinExistence type="predicted"/>
<sequence length="307" mass="37136">MKKIAFLFLIYDIINHEELWNKFFLDVDINKYNIYIHYKYNVPLKYFEKYKLNKTIETKYADISIVKAQNLLLKKALKHDKTNELFIFLSNSCIPLKSFEHVYNTLNENFSYFNITSQNQCFPRCNNTLKYLDYQYIQKASQWCILNKKHANLLLENQEEYIKWFNYIETVPDEHCYITFFFKNNLQNEIIATMNESINATTFTNWEDISYKYPSLHGLKNYQSITDEELNYLLKSKCLFGRKFNKECDKSLLNNEIYIDNISNEKLLTNNLIILYILVKKIILQFIKKLRRIAINIFNEYRLLINR</sequence>
<keyword evidence="5" id="KW-0325">Glycoprotein</keyword>
<dbReference type="Pfam" id="PF02485">
    <property type="entry name" value="Branch"/>
    <property type="match status" value="1"/>
</dbReference>
<dbReference type="InterPro" id="IPR044174">
    <property type="entry name" value="BC10-like"/>
</dbReference>
<evidence type="ECO:0000256" key="3">
    <source>
        <dbReference type="ARBA" id="ARBA00022679"/>
    </source>
</evidence>
<evidence type="ECO:0000256" key="1">
    <source>
        <dbReference type="ARBA" id="ARBA00004606"/>
    </source>
</evidence>
<keyword evidence="3" id="KW-0808">Transferase</keyword>
<evidence type="ECO:0000256" key="2">
    <source>
        <dbReference type="ARBA" id="ARBA00022676"/>
    </source>
</evidence>
<dbReference type="EMBL" id="MN739822">
    <property type="protein sequence ID" value="QHT27379.1"/>
    <property type="molecule type" value="Genomic_DNA"/>
</dbReference>
<reference evidence="6" key="1">
    <citation type="journal article" date="2020" name="Nature">
        <title>Giant virus diversity and host interactions through global metagenomics.</title>
        <authorList>
            <person name="Schulz F."/>
            <person name="Roux S."/>
            <person name="Paez-Espino D."/>
            <person name="Jungbluth S."/>
            <person name="Walsh D.A."/>
            <person name="Denef V.J."/>
            <person name="McMahon K.D."/>
            <person name="Konstantinidis K.T."/>
            <person name="Eloe-Fadrosh E.A."/>
            <person name="Kyrpides N.C."/>
            <person name="Woyke T."/>
        </authorList>
    </citation>
    <scope>NUCLEOTIDE SEQUENCE</scope>
    <source>
        <strain evidence="6">GVMAG-M-3300023179-33</strain>
    </source>
</reference>
<protein>
    <recommendedName>
        <fullName evidence="7">Core-2/I-Branching enzyme</fullName>
    </recommendedName>
</protein>
<keyword evidence="4" id="KW-0472">Membrane</keyword>
<organism evidence="6">
    <name type="scientific">viral metagenome</name>
    <dbReference type="NCBI Taxonomy" id="1070528"/>
    <lineage>
        <taxon>unclassified sequences</taxon>
        <taxon>metagenomes</taxon>
        <taxon>organismal metagenomes</taxon>
    </lineage>
</organism>
<evidence type="ECO:0000313" key="6">
    <source>
        <dbReference type="EMBL" id="QHT27379.1"/>
    </source>
</evidence>
<dbReference type="AlphaFoldDB" id="A0A6C0EGI0"/>
<dbReference type="PANTHER" id="PTHR31042">
    <property type="entry name" value="CORE-2/I-BRANCHING BETA-1,6-N-ACETYLGLUCOSAMINYLTRANSFERASE FAMILY PROTEIN-RELATED"/>
    <property type="match status" value="1"/>
</dbReference>
<name>A0A6C0EGI0_9ZZZZ</name>
<dbReference type="InterPro" id="IPR003406">
    <property type="entry name" value="Glyco_trans_14"/>
</dbReference>
<evidence type="ECO:0000256" key="5">
    <source>
        <dbReference type="ARBA" id="ARBA00023180"/>
    </source>
</evidence>